<proteinExistence type="predicted"/>
<dbReference type="EMBL" id="CM044708">
    <property type="protein sequence ID" value="KAI5647157.1"/>
    <property type="molecule type" value="Genomic_DNA"/>
</dbReference>
<gene>
    <name evidence="1" type="ORF">M9H77_33162</name>
</gene>
<name>A0ACB9ZJT1_CATRO</name>
<dbReference type="Proteomes" id="UP001060085">
    <property type="component" value="Linkage Group LG08"/>
</dbReference>
<evidence type="ECO:0000313" key="1">
    <source>
        <dbReference type="EMBL" id="KAI5647157.1"/>
    </source>
</evidence>
<comment type="caution">
    <text evidence="1">The sequence shown here is derived from an EMBL/GenBank/DDBJ whole genome shotgun (WGS) entry which is preliminary data.</text>
</comment>
<accession>A0ACB9ZJT1</accession>
<reference evidence="2" key="1">
    <citation type="journal article" date="2023" name="Nat. Plants">
        <title>Single-cell RNA sequencing provides a high-resolution roadmap for understanding the multicellular compartmentation of specialized metabolism.</title>
        <authorList>
            <person name="Sun S."/>
            <person name="Shen X."/>
            <person name="Li Y."/>
            <person name="Li Y."/>
            <person name="Wang S."/>
            <person name="Li R."/>
            <person name="Zhang H."/>
            <person name="Shen G."/>
            <person name="Guo B."/>
            <person name="Wei J."/>
            <person name="Xu J."/>
            <person name="St-Pierre B."/>
            <person name="Chen S."/>
            <person name="Sun C."/>
        </authorList>
    </citation>
    <scope>NUCLEOTIDE SEQUENCE [LARGE SCALE GENOMIC DNA]</scope>
</reference>
<protein>
    <submittedName>
        <fullName evidence="1">Uncharacterized protein</fullName>
    </submittedName>
</protein>
<sequence length="1035" mass="114977">MEHFGEKMAENQEADGAEPQNKGFGHHHRHETEGCNRCVSTSSELPESSSHASLHKFEASSRVVMSLGNVETHIGNSYGASDGELVSKGFTLENFEIPNSALVSNSNHDESMNRNQKCDQKHFYQLAKASNEGGVLFNSGEEEERKLLGHKELMPLLTQKNKGIDQVAAVGTDNCNKPVSSYRQSLGDNQLKVLSSSSFAKVLGKYYLQGKGVESKHLEAHDKFSSTTKKPTKTQLPFLSGKPSDPVEAPKAGEGQPLLQDTNWAGSISSHSKINLREWLGSGVSEIEKVERLQLFRQIVQFVDIAHSEGIALLDLRPSNFIFEFPNGIKYTGSFSASSESVSLLSQVVTKKRPLQQDMQSQNTSGVKQQNLGKDVTTTADQAKFLSECGMIRADTGNMNTDDYAKCTALHYPRNESTSNLTGSCLDPDIVQLEKKWYACPVELVGRDLLSSNIYSLGVLLFELLCCFGSSDNHSAAMWDLRSRILPGKFLSENPNEAGFCFWLLHPEPSCRPTTREILQSATINSYGAVHPDSSVPSCFEKDEDTESELLLHFLVSLEEQKQNQASTVLGGIECLETDIKEVGRRHEPAMLSYRKDKGLSCARLDVLPKHYIDMEVLQKTFSVTGKPAENLVKSISQLEKAYFSARCKLKLKEIPSLERADKDLLSHRDKMFQVKHENDPKTEGKSVDRVGAFLEGVCRFSRYSKLEVCGGLKNGGLVNSANVFCSLSFDRDEDYIAAAGVSRKIKIFEFSSLLNDSVDVQYSMVEMSNKSKLSCVCWNHYIKNYLASTDYDGAVQVWDAGTSQAFAYYREHQKRAWSVDFSRVDPAKFASGSDDCSVKLWSIAERNSTHTIWNHANVCCVQFSAYSSHLLAFGSADYKIYCYDLRHTRIPWCTLAGHGKTVSYVKFLDSETLVSASTDNTLKLWDLKKTSLEGFSLDACSLTFTGHTNEKNFVGLSVLDGYIACGSETNEVYLYYKSLPMPITSHKFCSVDPISGHEIDDSNGHFVSSVCWRTKSNMVVSANSSGNINLLRMV</sequence>
<evidence type="ECO:0000313" key="2">
    <source>
        <dbReference type="Proteomes" id="UP001060085"/>
    </source>
</evidence>
<organism evidence="1 2">
    <name type="scientific">Catharanthus roseus</name>
    <name type="common">Madagascar periwinkle</name>
    <name type="synonym">Vinca rosea</name>
    <dbReference type="NCBI Taxonomy" id="4058"/>
    <lineage>
        <taxon>Eukaryota</taxon>
        <taxon>Viridiplantae</taxon>
        <taxon>Streptophyta</taxon>
        <taxon>Embryophyta</taxon>
        <taxon>Tracheophyta</taxon>
        <taxon>Spermatophyta</taxon>
        <taxon>Magnoliopsida</taxon>
        <taxon>eudicotyledons</taxon>
        <taxon>Gunneridae</taxon>
        <taxon>Pentapetalae</taxon>
        <taxon>asterids</taxon>
        <taxon>lamiids</taxon>
        <taxon>Gentianales</taxon>
        <taxon>Apocynaceae</taxon>
        <taxon>Rauvolfioideae</taxon>
        <taxon>Vinceae</taxon>
        <taxon>Catharanthinae</taxon>
        <taxon>Catharanthus</taxon>
    </lineage>
</organism>
<keyword evidence="2" id="KW-1185">Reference proteome</keyword>